<dbReference type="Proteomes" id="UP000827872">
    <property type="component" value="Linkage Group LG15"/>
</dbReference>
<name>A0ACB8EU24_9SAUR</name>
<protein>
    <submittedName>
        <fullName evidence="1">Uncharacterized protein</fullName>
    </submittedName>
</protein>
<dbReference type="EMBL" id="CM037628">
    <property type="protein sequence ID" value="KAH7996335.1"/>
    <property type="molecule type" value="Genomic_DNA"/>
</dbReference>
<proteinExistence type="predicted"/>
<organism evidence="1 2">
    <name type="scientific">Sphaerodactylus townsendi</name>
    <dbReference type="NCBI Taxonomy" id="933632"/>
    <lineage>
        <taxon>Eukaryota</taxon>
        <taxon>Metazoa</taxon>
        <taxon>Chordata</taxon>
        <taxon>Craniata</taxon>
        <taxon>Vertebrata</taxon>
        <taxon>Euteleostomi</taxon>
        <taxon>Lepidosauria</taxon>
        <taxon>Squamata</taxon>
        <taxon>Bifurcata</taxon>
        <taxon>Gekkota</taxon>
        <taxon>Sphaerodactylidae</taxon>
        <taxon>Sphaerodactylus</taxon>
    </lineage>
</organism>
<comment type="caution">
    <text evidence="1">The sequence shown here is derived from an EMBL/GenBank/DDBJ whole genome shotgun (WGS) entry which is preliminary data.</text>
</comment>
<gene>
    <name evidence="1" type="ORF">K3G42_004540</name>
</gene>
<reference evidence="1" key="1">
    <citation type="submission" date="2021-08" db="EMBL/GenBank/DDBJ databases">
        <title>The first chromosome-level gecko genome reveals the dynamic sex chromosomes of Neotropical dwarf geckos (Sphaerodactylidae: Sphaerodactylus).</title>
        <authorList>
            <person name="Pinto B.J."/>
            <person name="Keating S.E."/>
            <person name="Gamble T."/>
        </authorList>
    </citation>
    <scope>NUCLEOTIDE SEQUENCE</scope>
    <source>
        <strain evidence="1">TG3544</strain>
    </source>
</reference>
<accession>A0ACB8EU24</accession>
<evidence type="ECO:0000313" key="2">
    <source>
        <dbReference type="Proteomes" id="UP000827872"/>
    </source>
</evidence>
<keyword evidence="2" id="KW-1185">Reference proteome</keyword>
<evidence type="ECO:0000313" key="1">
    <source>
        <dbReference type="EMBL" id="KAH7996335.1"/>
    </source>
</evidence>
<sequence length="122" mass="12951">MRQLWRLAGEPRWVDHHPEGAAARCRSLAPPREQLDEPVEGRGGDTGGEESRPCGPTSELLHFLHGGCTRAASSPWRAHPGSRTIWNGSRAAAATASPLQLPPNVGSHRMAASHNGAAAHST</sequence>